<dbReference type="PATRIC" id="fig|1284240.4.peg.29"/>
<dbReference type="Gene3D" id="3.40.50.720">
    <property type="entry name" value="NAD(P)-binding Rossmann-like Domain"/>
    <property type="match status" value="1"/>
</dbReference>
<evidence type="ECO:0000313" key="5">
    <source>
        <dbReference type="Proteomes" id="UP000054226"/>
    </source>
</evidence>
<dbReference type="NCBIfam" id="NF005559">
    <property type="entry name" value="PRK07231.1"/>
    <property type="match status" value="1"/>
</dbReference>
<evidence type="ECO:0000259" key="3">
    <source>
        <dbReference type="SMART" id="SM00822"/>
    </source>
</evidence>
<proteinExistence type="inferred from homology"/>
<protein>
    <submittedName>
        <fullName evidence="4">2-(S)-hydroxypropyl-com dehydrogenase</fullName>
    </submittedName>
</protein>
<dbReference type="InterPro" id="IPR020904">
    <property type="entry name" value="Sc_DH/Rdtase_CS"/>
</dbReference>
<feature type="domain" description="Ketoreductase" evidence="3">
    <location>
        <begin position="1"/>
        <end position="177"/>
    </location>
</feature>
<dbReference type="Pfam" id="PF13561">
    <property type="entry name" value="adh_short_C2"/>
    <property type="match status" value="1"/>
</dbReference>
<dbReference type="EMBL" id="AOHO01000012">
    <property type="protein sequence ID" value="EME65662.1"/>
    <property type="molecule type" value="Genomic_DNA"/>
</dbReference>
<dbReference type="PROSITE" id="PS00061">
    <property type="entry name" value="ADH_SHORT"/>
    <property type="match status" value="1"/>
</dbReference>
<evidence type="ECO:0000256" key="2">
    <source>
        <dbReference type="ARBA" id="ARBA00023002"/>
    </source>
</evidence>
<organism evidence="4 5">
    <name type="scientific">Amycolatopsis decaplanina DSM 44594</name>
    <dbReference type="NCBI Taxonomy" id="1284240"/>
    <lineage>
        <taxon>Bacteria</taxon>
        <taxon>Bacillati</taxon>
        <taxon>Actinomycetota</taxon>
        <taxon>Actinomycetes</taxon>
        <taxon>Pseudonocardiales</taxon>
        <taxon>Pseudonocardiaceae</taxon>
        <taxon>Amycolatopsis</taxon>
    </lineage>
</organism>
<dbReference type="GO" id="GO:0006633">
    <property type="term" value="P:fatty acid biosynthetic process"/>
    <property type="evidence" value="ECO:0007669"/>
    <property type="project" value="TreeGrafter"/>
</dbReference>
<comment type="caution">
    <text evidence="4">The sequence shown here is derived from an EMBL/GenBank/DDBJ whole genome shotgun (WGS) entry which is preliminary data.</text>
</comment>
<dbReference type="InterPro" id="IPR002347">
    <property type="entry name" value="SDR_fam"/>
</dbReference>
<dbReference type="InterPro" id="IPR057326">
    <property type="entry name" value="KR_dom"/>
</dbReference>
<dbReference type="FunFam" id="3.40.50.720:FF:000084">
    <property type="entry name" value="Short-chain dehydrogenase reductase"/>
    <property type="match status" value="1"/>
</dbReference>
<keyword evidence="2" id="KW-0560">Oxidoreductase</keyword>
<dbReference type="PANTHER" id="PTHR42760">
    <property type="entry name" value="SHORT-CHAIN DEHYDROGENASES/REDUCTASES FAMILY MEMBER"/>
    <property type="match status" value="1"/>
</dbReference>
<evidence type="ECO:0000313" key="4">
    <source>
        <dbReference type="EMBL" id="EME65662.1"/>
    </source>
</evidence>
<dbReference type="PRINTS" id="PR00081">
    <property type="entry name" value="GDHRDH"/>
</dbReference>
<dbReference type="GO" id="GO:0048038">
    <property type="term" value="F:quinone binding"/>
    <property type="evidence" value="ECO:0007669"/>
    <property type="project" value="TreeGrafter"/>
</dbReference>
<dbReference type="PANTHER" id="PTHR42760:SF133">
    <property type="entry name" value="3-OXOACYL-[ACYL-CARRIER-PROTEIN] REDUCTASE"/>
    <property type="match status" value="1"/>
</dbReference>
<keyword evidence="5" id="KW-1185">Reference proteome</keyword>
<dbReference type="AlphaFoldDB" id="M2ZEE7"/>
<comment type="similarity">
    <text evidence="1">Belongs to the short-chain dehydrogenases/reductases (SDR) family.</text>
</comment>
<dbReference type="GO" id="GO:0016616">
    <property type="term" value="F:oxidoreductase activity, acting on the CH-OH group of donors, NAD or NADP as acceptor"/>
    <property type="evidence" value="ECO:0007669"/>
    <property type="project" value="UniProtKB-ARBA"/>
</dbReference>
<accession>M2ZEE7</accession>
<dbReference type="PRINTS" id="PR00080">
    <property type="entry name" value="SDRFAMILY"/>
</dbReference>
<reference evidence="4 5" key="1">
    <citation type="journal article" date="2013" name="Genome Announc.">
        <title>Draft Genome Sequence of Amycolatopsis decaplanina Strain DSM 44594T.</title>
        <authorList>
            <person name="Kaur N."/>
            <person name="Kumar S."/>
            <person name="Bala M."/>
            <person name="Raghava G.P."/>
            <person name="Mayilraj S."/>
        </authorList>
    </citation>
    <scope>NUCLEOTIDE SEQUENCE [LARGE SCALE GENOMIC DNA]</scope>
    <source>
        <strain evidence="4 5">DSM 44594</strain>
    </source>
</reference>
<dbReference type="InterPro" id="IPR036291">
    <property type="entry name" value="NAD(P)-bd_dom_sf"/>
</dbReference>
<gene>
    <name evidence="4" type="ORF">H074_00162</name>
</gene>
<dbReference type="SMART" id="SM00822">
    <property type="entry name" value="PKS_KR"/>
    <property type="match status" value="1"/>
</dbReference>
<name>M2ZEE7_9PSEU</name>
<dbReference type="SUPFAM" id="SSF51735">
    <property type="entry name" value="NAD(P)-binding Rossmann-fold domains"/>
    <property type="match status" value="1"/>
</dbReference>
<dbReference type="CDD" id="cd05233">
    <property type="entry name" value="SDR_c"/>
    <property type="match status" value="1"/>
</dbReference>
<sequence>MITGGASGIGKALARRFVDDGARVAVLDVDREGLTALQNTLPGLEVAAEADVSDRARVAEVFADLDRLWGGVDTLFNNAGVMRHASFLEADAAGWERVLAVNLTGAFHVAQEAARRMDAGDGGVIVNVSSVSGMVGMPDYVSYNVSKAGLIEFTKTLALELGPKIRVNAICPGFVHTPLIDREIASPEDQAAMAARLPAGRMAHPDEIAALGAYLASNAAAFITGQAFVIDGGETAGGLAS</sequence>
<evidence type="ECO:0000256" key="1">
    <source>
        <dbReference type="ARBA" id="ARBA00006484"/>
    </source>
</evidence>
<dbReference type="Proteomes" id="UP000054226">
    <property type="component" value="Unassembled WGS sequence"/>
</dbReference>